<gene>
    <name evidence="3" type="ORF">H8692_03915</name>
</gene>
<keyword evidence="1" id="KW-0812">Transmembrane</keyword>
<feature type="domain" description="Mannosyl-glycoprotein endo-beta-N-acetylglucosamidase-like" evidence="2">
    <location>
        <begin position="126"/>
        <end position="226"/>
    </location>
</feature>
<dbReference type="AlphaFoldDB" id="A0A926E9W5"/>
<accession>A0A926E9W5</accession>
<evidence type="ECO:0000313" key="4">
    <source>
        <dbReference type="Proteomes" id="UP000610862"/>
    </source>
</evidence>
<dbReference type="GO" id="GO:0004040">
    <property type="term" value="F:amidase activity"/>
    <property type="evidence" value="ECO:0007669"/>
    <property type="project" value="InterPro"/>
</dbReference>
<dbReference type="Pfam" id="PF01832">
    <property type="entry name" value="Glucosaminidase"/>
    <property type="match status" value="1"/>
</dbReference>
<reference evidence="3" key="1">
    <citation type="submission" date="2020-08" db="EMBL/GenBank/DDBJ databases">
        <title>Genome public.</title>
        <authorList>
            <person name="Liu C."/>
            <person name="Sun Q."/>
        </authorList>
    </citation>
    <scope>NUCLEOTIDE SEQUENCE</scope>
    <source>
        <strain evidence="3">NSJ-24</strain>
    </source>
</reference>
<protein>
    <submittedName>
        <fullName evidence="3">Glucosaminidase domain-containing protein</fullName>
    </submittedName>
</protein>
<keyword evidence="1" id="KW-0472">Membrane</keyword>
<proteinExistence type="predicted"/>
<dbReference type="Proteomes" id="UP000610862">
    <property type="component" value="Unassembled WGS sequence"/>
</dbReference>
<evidence type="ECO:0000313" key="3">
    <source>
        <dbReference type="EMBL" id="MBC8567912.1"/>
    </source>
</evidence>
<organism evidence="3 4">
    <name type="scientific">Lentihominibacter hominis</name>
    <dbReference type="NCBI Taxonomy" id="2763645"/>
    <lineage>
        <taxon>Bacteria</taxon>
        <taxon>Bacillati</taxon>
        <taxon>Bacillota</taxon>
        <taxon>Clostridia</taxon>
        <taxon>Peptostreptococcales</taxon>
        <taxon>Anaerovoracaceae</taxon>
        <taxon>Lentihominibacter</taxon>
    </lineage>
</organism>
<dbReference type="Gene3D" id="1.10.530.10">
    <property type="match status" value="1"/>
</dbReference>
<dbReference type="RefSeq" id="WP_187525025.1">
    <property type="nucleotide sequence ID" value="NZ_JACRTA010000001.1"/>
</dbReference>
<dbReference type="EMBL" id="JACRTA010000001">
    <property type="protein sequence ID" value="MBC8567912.1"/>
    <property type="molecule type" value="Genomic_DNA"/>
</dbReference>
<feature type="transmembrane region" description="Helical" evidence="1">
    <location>
        <begin position="21"/>
        <end position="40"/>
    </location>
</feature>
<dbReference type="InterPro" id="IPR002901">
    <property type="entry name" value="MGlyc_endo_b_GlcNAc-like_dom"/>
</dbReference>
<sequence>MDNKRKICEINIKQRHSFKKIVLLILIITAAAVGSVYAAMHIKIETIRSDAARASKILSEEGAASAEKIDLANALRTSTVNEVIKGESIPSYSTSQIMDLDVSKPSGVTVSDLKLVTKGGLSGLEEAFYKAEQDYGINCLFVMAIAAHESANGTMCFRPNNMFGFGSSGFSSKAEGIDVVSKTLANSYLSPGGSLYSGKTISSVNKKYAASTTWDDKVARNMVNYYSIISKKHNDALNKLK</sequence>
<keyword evidence="4" id="KW-1185">Reference proteome</keyword>
<evidence type="ECO:0000256" key="1">
    <source>
        <dbReference type="SAM" id="Phobius"/>
    </source>
</evidence>
<keyword evidence="1" id="KW-1133">Transmembrane helix</keyword>
<name>A0A926E9W5_9FIRM</name>
<comment type="caution">
    <text evidence="3">The sequence shown here is derived from an EMBL/GenBank/DDBJ whole genome shotgun (WGS) entry which is preliminary data.</text>
</comment>
<evidence type="ECO:0000259" key="2">
    <source>
        <dbReference type="Pfam" id="PF01832"/>
    </source>
</evidence>